<reference evidence="1" key="2">
    <citation type="submission" date="2017-11" db="EMBL/GenBank/DDBJ databases">
        <title>Coralsnake Venomics: Analyses of Venom Gland Transcriptomes and Proteomes of Six Brazilian Taxa.</title>
        <authorList>
            <person name="Aird S.D."/>
            <person name="Jorge da Silva N."/>
            <person name="Qiu L."/>
            <person name="Villar-Briones A."/>
            <person name="Aparecida-Saddi V."/>
            <person name="Campos-Telles M.P."/>
            <person name="Grau M."/>
            <person name="Mikheyev A.S."/>
        </authorList>
    </citation>
    <scope>NUCLEOTIDE SEQUENCE</scope>
    <source>
        <tissue evidence="1">Venom_gland</tissue>
    </source>
</reference>
<name>A0A2D4JVU2_9SAUR</name>
<protein>
    <submittedName>
        <fullName evidence="1">Uncharacterized protein</fullName>
    </submittedName>
</protein>
<dbReference type="AlphaFoldDB" id="A0A2D4JVU2"/>
<sequence>MKYLGNIKEAEYYTSLKGEEEKYVLKGRKELQSSCHRKTTSSRSLKRLVFWNGDFVSIQKNWANLFISNRLQISNTVRQAEEISSDKYLGFAFPLLPEEPAMTPI</sequence>
<dbReference type="EMBL" id="IACL01011627">
    <property type="protein sequence ID" value="LAB00606.1"/>
    <property type="molecule type" value="Transcribed_RNA"/>
</dbReference>
<reference evidence="1" key="1">
    <citation type="submission" date="2017-07" db="EMBL/GenBank/DDBJ databases">
        <authorList>
            <person name="Mikheyev A."/>
            <person name="Grau M."/>
        </authorList>
    </citation>
    <scope>NUCLEOTIDE SEQUENCE</scope>
    <source>
        <tissue evidence="1">Venom_gland</tissue>
    </source>
</reference>
<evidence type="ECO:0000313" key="1">
    <source>
        <dbReference type="EMBL" id="LAB00606.1"/>
    </source>
</evidence>
<organism evidence="1">
    <name type="scientific">Micrurus paraensis</name>
    <dbReference type="NCBI Taxonomy" id="1970185"/>
    <lineage>
        <taxon>Eukaryota</taxon>
        <taxon>Metazoa</taxon>
        <taxon>Chordata</taxon>
        <taxon>Craniata</taxon>
        <taxon>Vertebrata</taxon>
        <taxon>Euteleostomi</taxon>
        <taxon>Lepidosauria</taxon>
        <taxon>Squamata</taxon>
        <taxon>Bifurcata</taxon>
        <taxon>Unidentata</taxon>
        <taxon>Episquamata</taxon>
        <taxon>Toxicofera</taxon>
        <taxon>Serpentes</taxon>
        <taxon>Colubroidea</taxon>
        <taxon>Elapidae</taxon>
        <taxon>Elapinae</taxon>
        <taxon>Micrurus</taxon>
    </lineage>
</organism>
<accession>A0A2D4JVU2</accession>
<proteinExistence type="predicted"/>